<accession>A0A8X7P1A5</accession>
<keyword evidence="3" id="KW-1185">Reference proteome</keyword>
<proteinExistence type="predicted"/>
<reference evidence="2 3" key="1">
    <citation type="submission" date="2020-02" db="EMBL/GenBank/DDBJ databases">
        <authorList>
            <person name="Ma Q."/>
            <person name="Huang Y."/>
            <person name="Song X."/>
            <person name="Pei D."/>
        </authorList>
    </citation>
    <scope>NUCLEOTIDE SEQUENCE [LARGE SCALE GENOMIC DNA]</scope>
    <source>
        <strain evidence="2">Sxm20200214</strain>
        <tissue evidence="2">Leaf</tissue>
    </source>
</reference>
<dbReference type="OrthoDB" id="689590at2759"/>
<evidence type="ECO:0000313" key="3">
    <source>
        <dbReference type="Proteomes" id="UP000886595"/>
    </source>
</evidence>
<dbReference type="AlphaFoldDB" id="A0A8X7P1A5"/>
<name>A0A8X7P1A5_BRACI</name>
<comment type="caution">
    <text evidence="2">The sequence shown here is derived from an EMBL/GenBank/DDBJ whole genome shotgun (WGS) entry which is preliminary data.</text>
</comment>
<feature type="compositionally biased region" description="Basic and acidic residues" evidence="1">
    <location>
        <begin position="33"/>
        <end position="49"/>
    </location>
</feature>
<dbReference type="EMBL" id="JAAMPC010000115">
    <property type="protein sequence ID" value="KAG2244039.1"/>
    <property type="molecule type" value="Genomic_DNA"/>
</dbReference>
<feature type="compositionally biased region" description="Polar residues" evidence="1">
    <location>
        <begin position="8"/>
        <end position="25"/>
    </location>
</feature>
<protein>
    <submittedName>
        <fullName evidence="2">Uncharacterized protein</fullName>
    </submittedName>
</protein>
<sequence>MAKKKASSRNSNVASNEQQQQTAASYQKPAAELSREFSMEEDHDSSEEKFQNLKSLNAILLKQTVERRQQIETLPGEGVA</sequence>
<evidence type="ECO:0000313" key="2">
    <source>
        <dbReference type="EMBL" id="KAG2244039.1"/>
    </source>
</evidence>
<feature type="region of interest" description="Disordered" evidence="1">
    <location>
        <begin position="1"/>
        <end position="49"/>
    </location>
</feature>
<dbReference type="Proteomes" id="UP000886595">
    <property type="component" value="Unassembled WGS sequence"/>
</dbReference>
<gene>
    <name evidence="2" type="ORF">Bca52824_094108</name>
</gene>
<evidence type="ECO:0000256" key="1">
    <source>
        <dbReference type="SAM" id="MobiDB-lite"/>
    </source>
</evidence>
<organism evidence="2 3">
    <name type="scientific">Brassica carinata</name>
    <name type="common">Ethiopian mustard</name>
    <name type="synonym">Abyssinian cabbage</name>
    <dbReference type="NCBI Taxonomy" id="52824"/>
    <lineage>
        <taxon>Eukaryota</taxon>
        <taxon>Viridiplantae</taxon>
        <taxon>Streptophyta</taxon>
        <taxon>Embryophyta</taxon>
        <taxon>Tracheophyta</taxon>
        <taxon>Spermatophyta</taxon>
        <taxon>Magnoliopsida</taxon>
        <taxon>eudicotyledons</taxon>
        <taxon>Gunneridae</taxon>
        <taxon>Pentapetalae</taxon>
        <taxon>rosids</taxon>
        <taxon>malvids</taxon>
        <taxon>Brassicales</taxon>
        <taxon>Brassicaceae</taxon>
        <taxon>Brassiceae</taxon>
        <taxon>Brassica</taxon>
    </lineage>
</organism>